<organism evidence="1 2">
    <name type="scientific">Eumeta variegata</name>
    <name type="common">Bagworm moth</name>
    <name type="synonym">Eumeta japonica</name>
    <dbReference type="NCBI Taxonomy" id="151549"/>
    <lineage>
        <taxon>Eukaryota</taxon>
        <taxon>Metazoa</taxon>
        <taxon>Ecdysozoa</taxon>
        <taxon>Arthropoda</taxon>
        <taxon>Hexapoda</taxon>
        <taxon>Insecta</taxon>
        <taxon>Pterygota</taxon>
        <taxon>Neoptera</taxon>
        <taxon>Endopterygota</taxon>
        <taxon>Lepidoptera</taxon>
        <taxon>Glossata</taxon>
        <taxon>Ditrysia</taxon>
        <taxon>Tineoidea</taxon>
        <taxon>Psychidae</taxon>
        <taxon>Oiketicinae</taxon>
        <taxon>Eumeta</taxon>
    </lineage>
</organism>
<protein>
    <submittedName>
        <fullName evidence="1">Uncharacterized protein</fullName>
    </submittedName>
</protein>
<sequence length="108" mass="11852">MFTKNSSDKSQIFAAWREDVSVSGAGAPFAVSFYSLRLRLTSEDPIIIKTRRTLHLGLCFPRSCTPRAVGALVAGTSAPLLRHAVLAVRSPDHAAYSYIQDNTFRVLL</sequence>
<reference evidence="1 2" key="1">
    <citation type="journal article" date="2019" name="Commun. Biol.">
        <title>The bagworm genome reveals a unique fibroin gene that provides high tensile strength.</title>
        <authorList>
            <person name="Kono N."/>
            <person name="Nakamura H."/>
            <person name="Ohtoshi R."/>
            <person name="Tomita M."/>
            <person name="Numata K."/>
            <person name="Arakawa K."/>
        </authorList>
    </citation>
    <scope>NUCLEOTIDE SEQUENCE [LARGE SCALE GENOMIC DNA]</scope>
</reference>
<proteinExistence type="predicted"/>
<evidence type="ECO:0000313" key="2">
    <source>
        <dbReference type="Proteomes" id="UP000299102"/>
    </source>
</evidence>
<dbReference type="EMBL" id="BGZK01000086">
    <property type="protein sequence ID" value="GBP17334.1"/>
    <property type="molecule type" value="Genomic_DNA"/>
</dbReference>
<keyword evidence="2" id="KW-1185">Reference proteome</keyword>
<evidence type="ECO:0000313" key="1">
    <source>
        <dbReference type="EMBL" id="GBP17334.1"/>
    </source>
</evidence>
<name>A0A4C1TTV4_EUMVA</name>
<comment type="caution">
    <text evidence="1">The sequence shown here is derived from an EMBL/GenBank/DDBJ whole genome shotgun (WGS) entry which is preliminary data.</text>
</comment>
<gene>
    <name evidence="1" type="ORF">EVAR_17820_1</name>
</gene>
<accession>A0A4C1TTV4</accession>
<dbReference type="OrthoDB" id="207378at2759"/>
<dbReference type="AlphaFoldDB" id="A0A4C1TTV4"/>
<dbReference type="Proteomes" id="UP000299102">
    <property type="component" value="Unassembled WGS sequence"/>
</dbReference>